<dbReference type="Proteomes" id="UP000317171">
    <property type="component" value="Chromosome"/>
</dbReference>
<gene>
    <name evidence="3" type="ORF">Pan241w_02160</name>
</gene>
<name>A0A517R8E6_9PLAN</name>
<dbReference type="PANTHER" id="PTHR42252:SF1">
    <property type="entry name" value="DUF434 DOMAIN-CONTAINING PROTEIN"/>
    <property type="match status" value="1"/>
</dbReference>
<dbReference type="Pfam" id="PF18481">
    <property type="entry name" value="DUF5616"/>
    <property type="match status" value="1"/>
</dbReference>
<feature type="domain" description="DUF434" evidence="1">
    <location>
        <begin position="26"/>
        <end position="79"/>
    </location>
</feature>
<dbReference type="Pfam" id="PF04256">
    <property type="entry name" value="DUF434"/>
    <property type="match status" value="1"/>
</dbReference>
<sequence length="248" mass="27593">MPDRRQHRGSHPQDRGLFDLDAAPALLRATGDLNWLLTRGYASASALKLVGDRYALNARQRLAVARCACGEEDATRRQQHQVQTQDLAQQELWIDGYNVLTSLEAALSGGVILHAHDGCFRDMASMHGSYRKVAETIPAIQILGTLMAEWNVAVCRWLLDQPVSNSGRLKTMLREISEERGWNWEIDLVPDPDPVLIGSDQIVASADSQILNQAERWFNLARVAIDARVPDAWIVDLSGEGVERTSET</sequence>
<evidence type="ECO:0000313" key="3">
    <source>
        <dbReference type="EMBL" id="QDT40160.1"/>
    </source>
</evidence>
<organism evidence="3 4">
    <name type="scientific">Gimesia alba</name>
    <dbReference type="NCBI Taxonomy" id="2527973"/>
    <lineage>
        <taxon>Bacteria</taxon>
        <taxon>Pseudomonadati</taxon>
        <taxon>Planctomycetota</taxon>
        <taxon>Planctomycetia</taxon>
        <taxon>Planctomycetales</taxon>
        <taxon>Planctomycetaceae</taxon>
        <taxon>Gimesia</taxon>
    </lineage>
</organism>
<dbReference type="KEGG" id="gaz:Pan241w_02160"/>
<dbReference type="InterPro" id="IPR007368">
    <property type="entry name" value="DUF434"/>
</dbReference>
<feature type="domain" description="DUF5616" evidence="2">
    <location>
        <begin position="85"/>
        <end position="222"/>
    </location>
</feature>
<accession>A0A517R8E6</accession>
<dbReference type="RefSeq" id="WP_145209640.1">
    <property type="nucleotide sequence ID" value="NZ_CP036269.1"/>
</dbReference>
<protein>
    <recommendedName>
        <fullName evidence="5">DUF434 domain-containing protein</fullName>
    </recommendedName>
</protein>
<evidence type="ECO:0000259" key="1">
    <source>
        <dbReference type="Pfam" id="PF04256"/>
    </source>
</evidence>
<evidence type="ECO:0000259" key="2">
    <source>
        <dbReference type="Pfam" id="PF18481"/>
    </source>
</evidence>
<proteinExistence type="predicted"/>
<dbReference type="AlphaFoldDB" id="A0A517R8E6"/>
<dbReference type="PANTHER" id="PTHR42252">
    <property type="entry name" value="DUF5616 DOMAIN-CONTAINING PROTEIN"/>
    <property type="match status" value="1"/>
</dbReference>
<dbReference type="InterPro" id="IPR041652">
    <property type="entry name" value="DUF5616"/>
</dbReference>
<reference evidence="3 4" key="1">
    <citation type="submission" date="2019-02" db="EMBL/GenBank/DDBJ databases">
        <title>Deep-cultivation of Planctomycetes and their phenomic and genomic characterization uncovers novel biology.</title>
        <authorList>
            <person name="Wiegand S."/>
            <person name="Jogler M."/>
            <person name="Boedeker C."/>
            <person name="Pinto D."/>
            <person name="Vollmers J."/>
            <person name="Rivas-Marin E."/>
            <person name="Kohn T."/>
            <person name="Peeters S.H."/>
            <person name="Heuer A."/>
            <person name="Rast P."/>
            <person name="Oberbeckmann S."/>
            <person name="Bunk B."/>
            <person name="Jeske O."/>
            <person name="Meyerdierks A."/>
            <person name="Storesund J.E."/>
            <person name="Kallscheuer N."/>
            <person name="Luecker S."/>
            <person name="Lage O.M."/>
            <person name="Pohl T."/>
            <person name="Merkel B.J."/>
            <person name="Hornburger P."/>
            <person name="Mueller R.-W."/>
            <person name="Bruemmer F."/>
            <person name="Labrenz M."/>
            <person name="Spormann A.M."/>
            <person name="Op den Camp H."/>
            <person name="Overmann J."/>
            <person name="Amann R."/>
            <person name="Jetten M.S.M."/>
            <person name="Mascher T."/>
            <person name="Medema M.H."/>
            <person name="Devos D.P."/>
            <person name="Kaster A.-K."/>
            <person name="Ovreas L."/>
            <person name="Rohde M."/>
            <person name="Galperin M.Y."/>
            <person name="Jogler C."/>
        </authorList>
    </citation>
    <scope>NUCLEOTIDE SEQUENCE [LARGE SCALE GENOMIC DNA]</scope>
    <source>
        <strain evidence="3 4">Pan241w</strain>
    </source>
</reference>
<evidence type="ECO:0008006" key="5">
    <source>
        <dbReference type="Google" id="ProtNLM"/>
    </source>
</evidence>
<evidence type="ECO:0000313" key="4">
    <source>
        <dbReference type="Proteomes" id="UP000317171"/>
    </source>
</evidence>
<dbReference type="EMBL" id="CP036269">
    <property type="protein sequence ID" value="QDT40160.1"/>
    <property type="molecule type" value="Genomic_DNA"/>
</dbReference>
<dbReference type="OrthoDB" id="5372493at2"/>
<keyword evidence="4" id="KW-1185">Reference proteome</keyword>